<keyword evidence="1" id="KW-0472">Membrane</keyword>
<keyword evidence="1" id="KW-1133">Transmembrane helix</keyword>
<comment type="caution">
    <text evidence="2">The sequence shown here is derived from an EMBL/GenBank/DDBJ whole genome shotgun (WGS) entry which is preliminary data.</text>
</comment>
<proteinExistence type="predicted"/>
<keyword evidence="3" id="KW-1185">Reference proteome</keyword>
<dbReference type="Proteomes" id="UP000467841">
    <property type="component" value="Unassembled WGS sequence"/>
</dbReference>
<evidence type="ECO:0000313" key="3">
    <source>
        <dbReference type="Proteomes" id="UP000467841"/>
    </source>
</evidence>
<name>A0A6D2JYJ4_9BRAS</name>
<keyword evidence="1" id="KW-0812">Transmembrane</keyword>
<sequence length="160" mass="18106">MVYTRVGVWIPQCPPKNWEARSWSGDGRRPSGALHSLGSLTRSSLRLLFFLFFIESVCGFLGLGGAWLARTVHRGSIYSGEAPGKAWDRIQIPDPRTGAPPGQLDRQLDRVEFPLFGLDRVRWSSWSVWPWKSSSFSACCLLLLSKEWWNYSYGSLLLLA</sequence>
<dbReference type="AlphaFoldDB" id="A0A6D2JYJ4"/>
<feature type="transmembrane region" description="Helical" evidence="1">
    <location>
        <begin position="47"/>
        <end position="69"/>
    </location>
</feature>
<gene>
    <name evidence="2" type="ORF">MERR_LOCUS32229</name>
</gene>
<protein>
    <submittedName>
        <fullName evidence="2">Uncharacterized protein</fullName>
    </submittedName>
</protein>
<dbReference type="EMBL" id="CACVBM020001312">
    <property type="protein sequence ID" value="CAA7044994.1"/>
    <property type="molecule type" value="Genomic_DNA"/>
</dbReference>
<evidence type="ECO:0000313" key="2">
    <source>
        <dbReference type="EMBL" id="CAA7044994.1"/>
    </source>
</evidence>
<accession>A0A6D2JYJ4</accession>
<evidence type="ECO:0000256" key="1">
    <source>
        <dbReference type="SAM" id="Phobius"/>
    </source>
</evidence>
<organism evidence="2 3">
    <name type="scientific">Microthlaspi erraticum</name>
    <dbReference type="NCBI Taxonomy" id="1685480"/>
    <lineage>
        <taxon>Eukaryota</taxon>
        <taxon>Viridiplantae</taxon>
        <taxon>Streptophyta</taxon>
        <taxon>Embryophyta</taxon>
        <taxon>Tracheophyta</taxon>
        <taxon>Spermatophyta</taxon>
        <taxon>Magnoliopsida</taxon>
        <taxon>eudicotyledons</taxon>
        <taxon>Gunneridae</taxon>
        <taxon>Pentapetalae</taxon>
        <taxon>rosids</taxon>
        <taxon>malvids</taxon>
        <taxon>Brassicales</taxon>
        <taxon>Brassicaceae</taxon>
        <taxon>Coluteocarpeae</taxon>
        <taxon>Microthlaspi</taxon>
    </lineage>
</organism>
<reference evidence="2" key="1">
    <citation type="submission" date="2020-01" db="EMBL/GenBank/DDBJ databases">
        <authorList>
            <person name="Mishra B."/>
        </authorList>
    </citation>
    <scope>NUCLEOTIDE SEQUENCE [LARGE SCALE GENOMIC DNA]</scope>
</reference>